<evidence type="ECO:0000256" key="1">
    <source>
        <dbReference type="ARBA" id="ARBA00023015"/>
    </source>
</evidence>
<sequence>MPVDLRINLLGGCEVRTRNGEDLTPRSRKARAALVMMALSPEGAVSREKVAGTLWSNKSDEQARANLRQCLRELRGVLNNGVDGIAIDGRRIALNLEHVSVDVREIVAFGERAEDAPDDVPDLYKGRLLDCDLPDDTAFDEWLYAERMNWDNRIRIAFAAILQAQIANGQWPRAQRTAVALLRVDPAHEEAHCALMQSFVSGGDFGSAVRQYRTLKEVLQREYGTVPSSTAEEIYAKARTAQADHATAPLDAPAATAITAVPAIQGIDTAVRQQPTGLQGGRAIPITVLPFQEEDHGNGRPGASLGSGISEAIVIALSRFRSLVVVSSGTASGVHGDLATLPPQEIARLFKVHYYVRGRVRSSGERIRITVELVNCEGGQIVWADRFDGTMGNVFDFEDEVASQIVGRIDPCVVWSESEKVTRYRPQNLAAYEHVLLAIPSIYRSDPVKFHEAGTSLLKAIELDPNYSDAYAWRAFWCMHCIGQGWNREPRVTLTDAADNAHFAIALDPGNALALALAGHVESFLYRRLDNGGRLLARALAINPNSSFAWAMSAVLECYLGHPEQALDNMARYQRLCPFDPAGCYFRAIYVIAYTMMHEFERAIEIGTEVVRENPNFINSYKPLITSLWHLGAESEARSFAATLLALEPDFSIEKFRRVYPFRRPADVALYVTAYRAVGIPETAEGNS</sequence>
<reference evidence="4 5" key="1">
    <citation type="submission" date="2018-05" db="EMBL/GenBank/DDBJ databases">
        <title>Acuticoccus sediminis sp. nov., isolated from deep-sea sediment of Indian Ocean.</title>
        <authorList>
            <person name="Liu X."/>
            <person name="Lai Q."/>
            <person name="Du Y."/>
            <person name="Sun F."/>
            <person name="Zhang X."/>
            <person name="Wang S."/>
            <person name="Shao Z."/>
        </authorList>
    </citation>
    <scope>NUCLEOTIDE SEQUENCE [LARGE SCALE GENOMIC DNA]</scope>
    <source>
        <strain evidence="4 5">PTG4-2</strain>
    </source>
</reference>
<dbReference type="AlphaFoldDB" id="A0A8B2NS24"/>
<dbReference type="SMART" id="SM01043">
    <property type="entry name" value="BTAD"/>
    <property type="match status" value="1"/>
</dbReference>
<dbReference type="InterPro" id="IPR005158">
    <property type="entry name" value="BTAD"/>
</dbReference>
<dbReference type="Pfam" id="PF03704">
    <property type="entry name" value="BTAD"/>
    <property type="match status" value="1"/>
</dbReference>
<accession>A0A8B2NS24</accession>
<name>A0A8B2NS24_9HYPH</name>
<dbReference type="SUPFAM" id="SSF48452">
    <property type="entry name" value="TPR-like"/>
    <property type="match status" value="2"/>
</dbReference>
<evidence type="ECO:0000313" key="4">
    <source>
        <dbReference type="EMBL" id="RAI01711.1"/>
    </source>
</evidence>
<dbReference type="InterPro" id="IPR011990">
    <property type="entry name" value="TPR-like_helical_dom_sf"/>
</dbReference>
<evidence type="ECO:0000313" key="5">
    <source>
        <dbReference type="Proteomes" id="UP000249590"/>
    </source>
</evidence>
<dbReference type="Proteomes" id="UP000249590">
    <property type="component" value="Unassembled WGS sequence"/>
</dbReference>
<keyword evidence="5" id="KW-1185">Reference proteome</keyword>
<comment type="caution">
    <text evidence="4">The sequence shown here is derived from an EMBL/GenBank/DDBJ whole genome shotgun (WGS) entry which is preliminary data.</text>
</comment>
<gene>
    <name evidence="4" type="ORF">DLJ53_09885</name>
</gene>
<dbReference type="GO" id="GO:0006355">
    <property type="term" value="P:regulation of DNA-templated transcription"/>
    <property type="evidence" value="ECO:0007669"/>
    <property type="project" value="TreeGrafter"/>
</dbReference>
<dbReference type="PANTHER" id="PTHR35807:SF1">
    <property type="entry name" value="TRANSCRIPTIONAL REGULATOR REDD"/>
    <property type="match status" value="1"/>
</dbReference>
<dbReference type="PANTHER" id="PTHR35807">
    <property type="entry name" value="TRANSCRIPTIONAL REGULATOR REDD-RELATED"/>
    <property type="match status" value="1"/>
</dbReference>
<protein>
    <recommendedName>
        <fullName evidence="3">Bacterial transcriptional activator domain-containing protein</fullName>
    </recommendedName>
</protein>
<feature type="domain" description="Bacterial transcriptional activator" evidence="3">
    <location>
        <begin position="101"/>
        <end position="239"/>
    </location>
</feature>
<dbReference type="InterPro" id="IPR051677">
    <property type="entry name" value="AfsR-DnrI-RedD_regulator"/>
</dbReference>
<evidence type="ECO:0000256" key="2">
    <source>
        <dbReference type="ARBA" id="ARBA00023163"/>
    </source>
</evidence>
<dbReference type="Gene3D" id="3.40.50.10070">
    <property type="entry name" value="TolB, N-terminal domain"/>
    <property type="match status" value="1"/>
</dbReference>
<evidence type="ECO:0000259" key="3">
    <source>
        <dbReference type="SMART" id="SM01043"/>
    </source>
</evidence>
<keyword evidence="2" id="KW-0804">Transcription</keyword>
<organism evidence="4 5">
    <name type="scientific">Acuticoccus sediminis</name>
    <dbReference type="NCBI Taxonomy" id="2184697"/>
    <lineage>
        <taxon>Bacteria</taxon>
        <taxon>Pseudomonadati</taxon>
        <taxon>Pseudomonadota</taxon>
        <taxon>Alphaproteobacteria</taxon>
        <taxon>Hyphomicrobiales</taxon>
        <taxon>Amorphaceae</taxon>
        <taxon>Acuticoccus</taxon>
    </lineage>
</organism>
<dbReference type="GO" id="GO:0003677">
    <property type="term" value="F:DNA binding"/>
    <property type="evidence" value="ECO:0007669"/>
    <property type="project" value="TreeGrafter"/>
</dbReference>
<keyword evidence="1" id="KW-0805">Transcription regulation</keyword>
<dbReference type="EMBL" id="QHHQ01000002">
    <property type="protein sequence ID" value="RAI01711.1"/>
    <property type="molecule type" value="Genomic_DNA"/>
</dbReference>
<proteinExistence type="predicted"/>
<dbReference type="Gene3D" id="1.25.40.10">
    <property type="entry name" value="Tetratricopeptide repeat domain"/>
    <property type="match status" value="2"/>
</dbReference>